<organism evidence="1 2">
    <name type="scientific">Methanothermus fervidus (strain ATCC 43054 / DSM 2088 / JCM 10308 / V24 S)</name>
    <dbReference type="NCBI Taxonomy" id="523846"/>
    <lineage>
        <taxon>Archaea</taxon>
        <taxon>Methanobacteriati</taxon>
        <taxon>Methanobacteriota</taxon>
        <taxon>Methanomada group</taxon>
        <taxon>Methanobacteria</taxon>
        <taxon>Methanobacteriales</taxon>
        <taxon>Methanothermaceae</taxon>
        <taxon>Methanothermus</taxon>
    </lineage>
</organism>
<protein>
    <submittedName>
        <fullName evidence="1">VWA containing CoxE family protein</fullName>
    </submittedName>
</protein>
<dbReference type="InterPro" id="IPR036465">
    <property type="entry name" value="vWFA_dom_sf"/>
</dbReference>
<dbReference type="Proteomes" id="UP000002315">
    <property type="component" value="Chromosome"/>
</dbReference>
<evidence type="ECO:0000313" key="1">
    <source>
        <dbReference type="EMBL" id="ADP77330.1"/>
    </source>
</evidence>
<evidence type="ECO:0000313" key="2">
    <source>
        <dbReference type="Proteomes" id="UP000002315"/>
    </source>
</evidence>
<dbReference type="OrthoDB" id="69112at2157"/>
<sequence>MKIIDLSNKLREKGIPVSIRSTKDAYRAYNIFKRKKRLLKKALKAIYVKDKSQEKLFEEAFKEVFENLNSKEKKSSKDSKTIKEFVFTQNTVKIKDTSENIPDEEIIEFGPRLEEINDFNSDEISLLDRDVTTLQFNPKLFDLCKKLGIKIANKRSRRLRIDKQGKPDIRKSIRKNIKHGGVLLELVKSKPRVKRSQHIFLCDVSGSCEWVSSWFFCIIYAAQHTFYRSKFYDFDNKIIETTEALKEDNILDAFAKIRDLRQKNMMVHGISNMYLAFKDFLKKVRIDKKSYIIILSDCRDWAGPRIKNFPMSAKLIHEMCKKSKGVIILNPEPKNKWDVVDSCVSYYREMGAIVKEVRTLRQLAGVIEEL</sequence>
<dbReference type="InterPro" id="IPR008912">
    <property type="entry name" value="Uncharacterised_CoxE"/>
</dbReference>
<proteinExistence type="predicted"/>
<dbReference type="PIRSF" id="PIRSF010256">
    <property type="entry name" value="CoxE_vWa"/>
    <property type="match status" value="1"/>
</dbReference>
<accession>E3GYE8</accession>
<dbReference type="PANTHER" id="PTHR39338">
    <property type="entry name" value="BLL5662 PROTEIN-RELATED"/>
    <property type="match status" value="1"/>
</dbReference>
<keyword evidence="2" id="KW-1185">Reference proteome</keyword>
<dbReference type="EMBL" id="CP002278">
    <property type="protein sequence ID" value="ADP77330.1"/>
    <property type="molecule type" value="Genomic_DNA"/>
</dbReference>
<reference evidence="1 2" key="1">
    <citation type="journal article" date="2010" name="Stand. Genomic Sci.">
        <title>Complete genome sequence of Methanothermus fervidus type strain (V24S).</title>
        <authorList>
            <person name="Anderson I."/>
            <person name="Djao O.D."/>
            <person name="Misra M."/>
            <person name="Chertkov O."/>
            <person name="Nolan M."/>
            <person name="Lucas S."/>
            <person name="Lapidus A."/>
            <person name="Del Rio T.G."/>
            <person name="Tice H."/>
            <person name="Cheng J.F."/>
            <person name="Tapia R."/>
            <person name="Han C."/>
            <person name="Goodwin L."/>
            <person name="Pitluck S."/>
            <person name="Liolios K."/>
            <person name="Ivanova N."/>
            <person name="Mavromatis K."/>
            <person name="Mikhailova N."/>
            <person name="Pati A."/>
            <person name="Brambilla E."/>
            <person name="Chen A."/>
            <person name="Palaniappan K."/>
            <person name="Land M."/>
            <person name="Hauser L."/>
            <person name="Chang Y.J."/>
            <person name="Jeffries C.D."/>
            <person name="Sikorski J."/>
            <person name="Spring S."/>
            <person name="Rohde M."/>
            <person name="Eichinger K."/>
            <person name="Huber H."/>
            <person name="Wirth R."/>
            <person name="Goker M."/>
            <person name="Detter J.C."/>
            <person name="Woyke T."/>
            <person name="Bristow J."/>
            <person name="Eisen J.A."/>
            <person name="Markowitz V."/>
            <person name="Hugenholtz P."/>
            <person name="Klenk H.P."/>
            <person name="Kyrpides N.C."/>
        </authorList>
    </citation>
    <scope>NUCLEOTIDE SEQUENCE [LARGE SCALE GENOMIC DNA]</scope>
    <source>
        <strain evidence="2">ATCC 43054 / DSM 2088 / JCM 10308 / V24 S</strain>
    </source>
</reference>
<dbReference type="AlphaFoldDB" id="E3GYE8"/>
<gene>
    <name evidence="1" type="ordered locus">Mfer_0530</name>
</gene>
<dbReference type="SUPFAM" id="SSF53300">
    <property type="entry name" value="vWA-like"/>
    <property type="match status" value="1"/>
</dbReference>
<dbReference type="HOGENOM" id="CLU_716918_0_0_2"/>
<dbReference type="KEGG" id="mfv:Mfer_0530"/>
<dbReference type="InterPro" id="IPR011195">
    <property type="entry name" value="UCP010256"/>
</dbReference>
<name>E3GYE8_METFV</name>
<dbReference type="Pfam" id="PF05762">
    <property type="entry name" value="VWA_CoxE"/>
    <property type="match status" value="1"/>
</dbReference>
<dbReference type="STRING" id="523846.Mfer_0530"/>